<protein>
    <recommendedName>
        <fullName evidence="4">non-specific serine/threonine protein kinase</fullName>
        <ecNumber evidence="4">2.7.11.1</ecNumber>
    </recommendedName>
</protein>
<dbReference type="AlphaFoldDB" id="A0A5A7PX58"/>
<dbReference type="GO" id="GO:0002229">
    <property type="term" value="P:defense response to oomycetes"/>
    <property type="evidence" value="ECO:0007669"/>
    <property type="project" value="UniProtKB-ARBA"/>
</dbReference>
<comment type="catalytic activity">
    <reaction evidence="21">
        <text>L-threonyl-[protein] + ATP = O-phospho-L-threonyl-[protein] + ADP + H(+)</text>
        <dbReference type="Rhea" id="RHEA:46608"/>
        <dbReference type="Rhea" id="RHEA-COMP:11060"/>
        <dbReference type="Rhea" id="RHEA-COMP:11605"/>
        <dbReference type="ChEBI" id="CHEBI:15378"/>
        <dbReference type="ChEBI" id="CHEBI:30013"/>
        <dbReference type="ChEBI" id="CHEBI:30616"/>
        <dbReference type="ChEBI" id="CHEBI:61977"/>
        <dbReference type="ChEBI" id="CHEBI:456216"/>
        <dbReference type="EC" id="2.7.11.1"/>
    </reaction>
</comment>
<dbReference type="InterPro" id="IPR008271">
    <property type="entry name" value="Ser/Thr_kinase_AS"/>
</dbReference>
<evidence type="ECO:0000256" key="6">
    <source>
        <dbReference type="ARBA" id="ARBA00022527"/>
    </source>
</evidence>
<keyword evidence="9" id="KW-0808">Transferase</keyword>
<evidence type="ECO:0000256" key="3">
    <source>
        <dbReference type="ARBA" id="ARBA00010217"/>
    </source>
</evidence>
<gene>
    <name evidence="27" type="ORF">STAS_13872</name>
</gene>
<keyword evidence="14 27" id="KW-0418">Kinase</keyword>
<feature type="compositionally biased region" description="Polar residues" evidence="24">
    <location>
        <begin position="111"/>
        <end position="122"/>
    </location>
</feature>
<evidence type="ECO:0000256" key="4">
    <source>
        <dbReference type="ARBA" id="ARBA00012513"/>
    </source>
</evidence>
<dbReference type="GO" id="GO:0005886">
    <property type="term" value="C:plasma membrane"/>
    <property type="evidence" value="ECO:0007669"/>
    <property type="project" value="UniProtKB-SubCell"/>
</dbReference>
<dbReference type="GO" id="GO:0004674">
    <property type="term" value="F:protein serine/threonine kinase activity"/>
    <property type="evidence" value="ECO:0007669"/>
    <property type="project" value="UniProtKB-KW"/>
</dbReference>
<feature type="binding site" evidence="23">
    <location>
        <position position="841"/>
    </location>
    <ligand>
        <name>ATP</name>
        <dbReference type="ChEBI" id="CHEBI:30616"/>
    </ligand>
</feature>
<evidence type="ECO:0000256" key="9">
    <source>
        <dbReference type="ARBA" id="ARBA00022679"/>
    </source>
</evidence>
<evidence type="ECO:0000256" key="22">
    <source>
        <dbReference type="ARBA" id="ARBA00048679"/>
    </source>
</evidence>
<evidence type="ECO:0000256" key="8">
    <source>
        <dbReference type="ARBA" id="ARBA00022614"/>
    </source>
</evidence>
<evidence type="ECO:0000256" key="20">
    <source>
        <dbReference type="ARBA" id="ARBA00023180"/>
    </source>
</evidence>
<comment type="catalytic activity">
    <reaction evidence="22">
        <text>L-seryl-[protein] + ATP = O-phospho-L-seryl-[protein] + ADP + H(+)</text>
        <dbReference type="Rhea" id="RHEA:17989"/>
        <dbReference type="Rhea" id="RHEA-COMP:9863"/>
        <dbReference type="Rhea" id="RHEA-COMP:11604"/>
        <dbReference type="ChEBI" id="CHEBI:15378"/>
        <dbReference type="ChEBI" id="CHEBI:29999"/>
        <dbReference type="ChEBI" id="CHEBI:30616"/>
        <dbReference type="ChEBI" id="CHEBI:83421"/>
        <dbReference type="ChEBI" id="CHEBI:456216"/>
        <dbReference type="EC" id="2.7.11.1"/>
    </reaction>
</comment>
<keyword evidence="8" id="KW-0433">Leucine-rich repeat</keyword>
<dbReference type="InterPro" id="IPR011009">
    <property type="entry name" value="Kinase-like_dom_sf"/>
</dbReference>
<keyword evidence="15 23" id="KW-0067">ATP-binding</keyword>
<keyword evidence="16" id="KW-1133">Transmembrane helix</keyword>
<evidence type="ECO:0000256" key="11">
    <source>
        <dbReference type="ARBA" id="ARBA00022729"/>
    </source>
</evidence>
<evidence type="ECO:0000256" key="21">
    <source>
        <dbReference type="ARBA" id="ARBA00047899"/>
    </source>
</evidence>
<evidence type="ECO:0000313" key="27">
    <source>
        <dbReference type="EMBL" id="GER37463.1"/>
    </source>
</evidence>
<organism evidence="27 28">
    <name type="scientific">Striga asiatica</name>
    <name type="common">Asiatic witchweed</name>
    <name type="synonym">Buchnera asiatica</name>
    <dbReference type="NCBI Taxonomy" id="4170"/>
    <lineage>
        <taxon>Eukaryota</taxon>
        <taxon>Viridiplantae</taxon>
        <taxon>Streptophyta</taxon>
        <taxon>Embryophyta</taxon>
        <taxon>Tracheophyta</taxon>
        <taxon>Spermatophyta</taxon>
        <taxon>Magnoliopsida</taxon>
        <taxon>eudicotyledons</taxon>
        <taxon>Gunneridae</taxon>
        <taxon>Pentapetalae</taxon>
        <taxon>asterids</taxon>
        <taxon>lamiids</taxon>
        <taxon>Lamiales</taxon>
        <taxon>Orobanchaceae</taxon>
        <taxon>Buchnereae</taxon>
        <taxon>Striga</taxon>
    </lineage>
</organism>
<feature type="region of interest" description="Disordered" evidence="24">
    <location>
        <begin position="111"/>
        <end position="136"/>
    </location>
</feature>
<dbReference type="EC" id="2.7.11.1" evidence="4"/>
<keyword evidence="10" id="KW-0812">Transmembrane</keyword>
<reference evidence="28" key="1">
    <citation type="journal article" date="2019" name="Curr. Biol.">
        <title>Genome Sequence of Striga asiatica Provides Insight into the Evolution of Plant Parasitism.</title>
        <authorList>
            <person name="Yoshida S."/>
            <person name="Kim S."/>
            <person name="Wafula E.K."/>
            <person name="Tanskanen J."/>
            <person name="Kim Y.M."/>
            <person name="Honaas L."/>
            <person name="Yang Z."/>
            <person name="Spallek T."/>
            <person name="Conn C.E."/>
            <person name="Ichihashi Y."/>
            <person name="Cheong K."/>
            <person name="Cui S."/>
            <person name="Der J.P."/>
            <person name="Gundlach H."/>
            <person name="Jiao Y."/>
            <person name="Hori C."/>
            <person name="Ishida J.K."/>
            <person name="Kasahara H."/>
            <person name="Kiba T."/>
            <person name="Kim M.S."/>
            <person name="Koo N."/>
            <person name="Laohavisit A."/>
            <person name="Lee Y.H."/>
            <person name="Lumba S."/>
            <person name="McCourt P."/>
            <person name="Mortimer J.C."/>
            <person name="Mutuku J.M."/>
            <person name="Nomura T."/>
            <person name="Sasaki-Sekimoto Y."/>
            <person name="Seto Y."/>
            <person name="Wang Y."/>
            <person name="Wakatake T."/>
            <person name="Sakakibara H."/>
            <person name="Demura T."/>
            <person name="Yamaguchi S."/>
            <person name="Yoneyama K."/>
            <person name="Manabe R.I."/>
            <person name="Nelson D.C."/>
            <person name="Schulman A.H."/>
            <person name="Timko M.P."/>
            <person name="dePamphilis C.W."/>
            <person name="Choi D."/>
            <person name="Shirasu K."/>
        </authorList>
    </citation>
    <scope>NUCLEOTIDE SEQUENCE [LARGE SCALE GENOMIC DNA]</scope>
    <source>
        <strain evidence="28">cv. UVA1</strain>
    </source>
</reference>
<dbReference type="Pfam" id="PF07714">
    <property type="entry name" value="PK_Tyr_Ser-Thr"/>
    <property type="match status" value="2"/>
</dbReference>
<evidence type="ECO:0000256" key="10">
    <source>
        <dbReference type="ARBA" id="ARBA00022692"/>
    </source>
</evidence>
<keyword evidence="28" id="KW-1185">Reference proteome</keyword>
<dbReference type="InterPro" id="IPR000719">
    <property type="entry name" value="Prot_kinase_dom"/>
</dbReference>
<keyword evidence="7" id="KW-0597">Phosphoprotein</keyword>
<dbReference type="FunFam" id="1.10.510.10:FF:000060">
    <property type="entry name" value="G-type lectin S-receptor-like serine/threonine-protein kinase"/>
    <property type="match status" value="1"/>
</dbReference>
<dbReference type="FunFam" id="1.10.510.10:FF:000240">
    <property type="entry name" value="Lectin-domain containing receptor kinase A4.3"/>
    <property type="match status" value="1"/>
</dbReference>
<dbReference type="PANTHER" id="PTHR27006">
    <property type="entry name" value="PROMASTIGOTE SURFACE ANTIGEN PROTEIN PSA"/>
    <property type="match status" value="1"/>
</dbReference>
<dbReference type="Gene3D" id="3.30.200.20">
    <property type="entry name" value="Phosphorylase Kinase, domain 1"/>
    <property type="match status" value="2"/>
</dbReference>
<dbReference type="SUPFAM" id="SSF56112">
    <property type="entry name" value="Protein kinase-like (PK-like)"/>
    <property type="match status" value="2"/>
</dbReference>
<dbReference type="PROSITE" id="PS00108">
    <property type="entry name" value="PROTEIN_KINASE_ST"/>
    <property type="match status" value="1"/>
</dbReference>
<evidence type="ECO:0000256" key="13">
    <source>
        <dbReference type="ARBA" id="ARBA00022741"/>
    </source>
</evidence>
<evidence type="ECO:0000256" key="16">
    <source>
        <dbReference type="ARBA" id="ARBA00022989"/>
    </source>
</evidence>
<dbReference type="InterPro" id="IPR017441">
    <property type="entry name" value="Protein_kinase_ATP_BS"/>
</dbReference>
<evidence type="ECO:0000256" key="1">
    <source>
        <dbReference type="ARBA" id="ARBA00004251"/>
    </source>
</evidence>
<evidence type="ECO:0000256" key="19">
    <source>
        <dbReference type="ARBA" id="ARBA00023170"/>
    </source>
</evidence>
<name>A0A5A7PX58_STRAF</name>
<feature type="domain" description="Protein kinase" evidence="26">
    <location>
        <begin position="431"/>
        <end position="706"/>
    </location>
</feature>
<dbReference type="OrthoDB" id="1720310at2759"/>
<dbReference type="SMART" id="SM00220">
    <property type="entry name" value="S_TKc"/>
    <property type="match status" value="2"/>
</dbReference>
<dbReference type="PANTHER" id="PTHR27006:SF606">
    <property type="entry name" value="INTERLEUKIN-1 RECEPTOR-ASSOCIATED KINASE 4"/>
    <property type="match status" value="1"/>
</dbReference>
<accession>A0A5A7PX58</accession>
<keyword evidence="19 27" id="KW-0675">Receptor</keyword>
<comment type="subcellular location">
    <subcellularLocation>
        <location evidence="1">Cell membrane</location>
        <topology evidence="1">Single-pass type I membrane protein</topology>
    </subcellularLocation>
</comment>
<dbReference type="PROSITE" id="PS00107">
    <property type="entry name" value="PROTEIN_KINASE_ATP"/>
    <property type="match status" value="2"/>
</dbReference>
<evidence type="ECO:0000256" key="7">
    <source>
        <dbReference type="ARBA" id="ARBA00022553"/>
    </source>
</evidence>
<keyword evidence="18" id="KW-1015">Disulfide bond</keyword>
<dbReference type="CDD" id="cd14066">
    <property type="entry name" value="STKc_IRAK"/>
    <property type="match status" value="2"/>
</dbReference>
<evidence type="ECO:0000259" key="26">
    <source>
        <dbReference type="PROSITE" id="PS50011"/>
    </source>
</evidence>
<keyword evidence="11 25" id="KW-0732">Signal</keyword>
<proteinExistence type="inferred from homology"/>
<evidence type="ECO:0000256" key="15">
    <source>
        <dbReference type="ARBA" id="ARBA00022840"/>
    </source>
</evidence>
<evidence type="ECO:0000256" key="12">
    <source>
        <dbReference type="ARBA" id="ARBA00022737"/>
    </source>
</evidence>
<evidence type="ECO:0000256" key="18">
    <source>
        <dbReference type="ARBA" id="ARBA00023157"/>
    </source>
</evidence>
<dbReference type="Gene3D" id="1.10.510.10">
    <property type="entry name" value="Transferase(Phosphotransferase) domain 1"/>
    <property type="match status" value="2"/>
</dbReference>
<dbReference type="FunFam" id="3.30.200.20:FF:000309">
    <property type="entry name" value="Leucine-rich repeat receptor protein kinase MSP1"/>
    <property type="match status" value="1"/>
</dbReference>
<evidence type="ECO:0000256" key="14">
    <source>
        <dbReference type="ARBA" id="ARBA00022777"/>
    </source>
</evidence>
<feature type="binding site" evidence="23">
    <location>
        <position position="463"/>
    </location>
    <ligand>
        <name>ATP</name>
        <dbReference type="ChEBI" id="CHEBI:30616"/>
    </ligand>
</feature>
<evidence type="ECO:0000256" key="23">
    <source>
        <dbReference type="PROSITE-ProRule" id="PRU10141"/>
    </source>
</evidence>
<keyword evidence="6" id="KW-0723">Serine/threonine-protein kinase</keyword>
<dbReference type="Proteomes" id="UP000325081">
    <property type="component" value="Unassembled WGS sequence"/>
</dbReference>
<feature type="region of interest" description="Disordered" evidence="24">
    <location>
        <begin position="711"/>
        <end position="767"/>
    </location>
</feature>
<feature type="chain" id="PRO_5022841627" description="non-specific serine/threonine protein kinase" evidence="25">
    <location>
        <begin position="23"/>
        <end position="1127"/>
    </location>
</feature>
<comment type="similarity">
    <text evidence="3">In the C-terminal section; belongs to the protein kinase superfamily. Ser/Thr protein kinase family.</text>
</comment>
<feature type="signal peptide" evidence="25">
    <location>
        <begin position="1"/>
        <end position="22"/>
    </location>
</feature>
<feature type="domain" description="Protein kinase" evidence="26">
    <location>
        <begin position="813"/>
        <end position="1095"/>
    </location>
</feature>
<dbReference type="InterPro" id="IPR001245">
    <property type="entry name" value="Ser-Thr/Tyr_kinase_cat_dom"/>
</dbReference>
<evidence type="ECO:0000256" key="2">
    <source>
        <dbReference type="ARBA" id="ARBA00008536"/>
    </source>
</evidence>
<feature type="compositionally biased region" description="Basic and acidic residues" evidence="24">
    <location>
        <begin position="734"/>
        <end position="750"/>
    </location>
</feature>
<evidence type="ECO:0000256" key="5">
    <source>
        <dbReference type="ARBA" id="ARBA00022475"/>
    </source>
</evidence>
<dbReference type="EMBL" id="BKCP01005383">
    <property type="protein sequence ID" value="GER37463.1"/>
    <property type="molecule type" value="Genomic_DNA"/>
</dbReference>
<keyword evidence="5" id="KW-1003">Cell membrane</keyword>
<dbReference type="PROSITE" id="PS50011">
    <property type="entry name" value="PROTEIN_KINASE_DOM"/>
    <property type="match status" value="2"/>
</dbReference>
<evidence type="ECO:0000256" key="17">
    <source>
        <dbReference type="ARBA" id="ARBA00023136"/>
    </source>
</evidence>
<evidence type="ECO:0000256" key="24">
    <source>
        <dbReference type="SAM" id="MobiDB-lite"/>
    </source>
</evidence>
<evidence type="ECO:0000256" key="25">
    <source>
        <dbReference type="SAM" id="SignalP"/>
    </source>
</evidence>
<comment type="caution">
    <text evidence="27">The sequence shown here is derived from an EMBL/GenBank/DDBJ whole genome shotgun (WGS) entry which is preliminary data.</text>
</comment>
<dbReference type="FunFam" id="3.30.200.20:FF:000039">
    <property type="entry name" value="receptor-like protein kinase FERONIA"/>
    <property type="match status" value="1"/>
</dbReference>
<keyword evidence="17" id="KW-0472">Membrane</keyword>
<keyword evidence="13 23" id="KW-0547">Nucleotide-binding</keyword>
<evidence type="ECO:0000313" key="28">
    <source>
        <dbReference type="Proteomes" id="UP000325081"/>
    </source>
</evidence>
<sequence length="1127" mass="127301">MNIHSFSVPSIILYLLITSIYSSHNDNVDLFTGDVSINCGSTGIFLAPNGREWVGDMTNPKSASIMQIKGHSTTSAAKASRYPAIEYLTGHQEFPIRDSCTHSEWARAQKSSAFTSTRPNTKASKDSRTCSRSKPAHLPCSATSALGSLHFNVSFAPEPGSYAFVNGIEIISLPENVSYFHNGDIGVQAVGRKSPVHVDRHTALELVHRLNIIKESSSEELDDDTFPMWDLRRAEKAKNRTWEVPVDVGFRYMIRLHISQLGLKIIARTTSDYKLLINEAIALTNIDLANEPRNERRRYYYKDYLVTMRGHKEEGKRRLSISLHSLDGLQLLSGFEIFKLTNPDNSLASPNPFPPPSQNPSSKTTRVIFSSTSFAALLVISLANIIAYKLGENSEAYNLAREPDNKQPSARAERLCRRFSLVEMQFATQDFNGGLQIGRGGFGKVYKGIIVIDRGCRKSVAIKRLKPNSSQGAHEILMEIETLSELRHANLVSLIGYCNQHREMILVYDYMPGGTLADRLYRLRRTSGSCPPLSWKQRLEICIGAGRGLDYLHTGHGIIHRDVKSTNILLDENLVAKVSDFGLAKQEDRSKLQSHVSTGAKGTNGYMDQHYLHTRKLTRKTDTYAFGVVLFEMLTGRPAVEGEHILTIWALDRINKGEVEQIVDSSLKEEILPASLKTFVQISERCLREDPKSRPTMAQVVHQLELALEQQDSEVTSASHEERNSSSDGQSPMADRHVADLEPSREEQTRRQSVTATEVPPARRDERKRKPLRLWPWDALWNRPKKTSLLSDKANIRANRYDWDMIVDATNQFSSNRKIGQGGFGSVYKGVLPTGELVAVKRLEDDSTQGLVEFTNEIHYLPDLQHRNIIKLLGYCIHREEKLLVYEFMENGSLDTYIGDEVQCDVLPWEVRFNIIKGIARGLVYLHQDSGLRVIHRDPKLNNILLDCEMNPKISDFGIARTLAESDSQSETTGLVGTRGYIDPEFLMTFKYSVKTDVYIFGTVILEIVRSKRVTNWWRMNSSVSGETKDFRGYAWELWKEGRVCDLVDERLERAYPEEEALRCIQVALLCTQTLPNQRPEIRTALKMLEADEPLQEPTRPGNIQLARQYSTGSSAATFELDDTLER</sequence>
<dbReference type="GO" id="GO:0005524">
    <property type="term" value="F:ATP binding"/>
    <property type="evidence" value="ECO:0007669"/>
    <property type="project" value="UniProtKB-UniRule"/>
</dbReference>
<keyword evidence="12" id="KW-0677">Repeat</keyword>
<keyword evidence="20" id="KW-0325">Glycoprotein</keyword>
<comment type="similarity">
    <text evidence="2">In the N-terminal section; belongs to the leguminous lectin family.</text>
</comment>